<accession>E6TUS1</accession>
<gene>
    <name evidence="1" type="ordered locus">Bcell_3834</name>
</gene>
<keyword evidence="2" id="KW-1185">Reference proteome</keyword>
<evidence type="ECO:0000313" key="2">
    <source>
        <dbReference type="Proteomes" id="UP000001401"/>
    </source>
</evidence>
<dbReference type="AlphaFoldDB" id="E6TUS1"/>
<evidence type="ECO:0000313" key="1">
    <source>
        <dbReference type="EMBL" id="ADU32073.1"/>
    </source>
</evidence>
<dbReference type="RefSeq" id="WP_013490404.1">
    <property type="nucleotide sequence ID" value="NC_014829.1"/>
</dbReference>
<dbReference type="Proteomes" id="UP000001401">
    <property type="component" value="Chromosome"/>
</dbReference>
<dbReference type="KEGG" id="bco:Bcell_3834"/>
<proteinExistence type="predicted"/>
<sequence length="66" mass="7645">MQKDELAERRWKAFPSDIRKNLEGNVYCSNCGVTKIVNYDVYSSDYDIVLKGQCNKCHDTVVRVID</sequence>
<dbReference type="EMBL" id="CP002394">
    <property type="protein sequence ID" value="ADU32073.1"/>
    <property type="molecule type" value="Genomic_DNA"/>
</dbReference>
<organism evidence="1 2">
    <name type="scientific">Evansella cellulosilytica (strain ATCC 21833 / DSM 2522 / FERM P-1141 / JCM 9156 / N-4)</name>
    <name type="common">Bacillus cellulosilyticus</name>
    <dbReference type="NCBI Taxonomy" id="649639"/>
    <lineage>
        <taxon>Bacteria</taxon>
        <taxon>Bacillati</taxon>
        <taxon>Bacillota</taxon>
        <taxon>Bacilli</taxon>
        <taxon>Bacillales</taxon>
        <taxon>Bacillaceae</taxon>
        <taxon>Evansella</taxon>
    </lineage>
</organism>
<dbReference type="HOGENOM" id="CLU_199879_0_0_9"/>
<protein>
    <submittedName>
        <fullName evidence="1">Uncharacterized protein</fullName>
    </submittedName>
</protein>
<reference evidence="1" key="1">
    <citation type="submission" date="2010-12" db="EMBL/GenBank/DDBJ databases">
        <title>Complete sequence of Bacillus cellulosilyticus DSM 2522.</title>
        <authorList>
            <consortium name="US DOE Joint Genome Institute"/>
            <person name="Lucas S."/>
            <person name="Copeland A."/>
            <person name="Lapidus A."/>
            <person name="Cheng J.-F."/>
            <person name="Bruce D."/>
            <person name="Goodwin L."/>
            <person name="Pitluck S."/>
            <person name="Chertkov O."/>
            <person name="Detter J.C."/>
            <person name="Han C."/>
            <person name="Tapia R."/>
            <person name="Land M."/>
            <person name="Hauser L."/>
            <person name="Jeffries C."/>
            <person name="Kyrpides N."/>
            <person name="Ivanova N."/>
            <person name="Mikhailova N."/>
            <person name="Brumm P."/>
            <person name="Mead D."/>
            <person name="Woyke T."/>
        </authorList>
    </citation>
    <scope>NUCLEOTIDE SEQUENCE [LARGE SCALE GENOMIC DNA]</scope>
    <source>
        <strain evidence="1">DSM 2522</strain>
    </source>
</reference>
<dbReference type="OrthoDB" id="2647637at2"/>
<name>E6TUS1_EVAC2</name>